<evidence type="ECO:0000313" key="2">
    <source>
        <dbReference type="EMBL" id="GCE03615.1"/>
    </source>
</evidence>
<evidence type="ECO:0000313" key="3">
    <source>
        <dbReference type="Proteomes" id="UP000287224"/>
    </source>
</evidence>
<evidence type="ECO:0000259" key="1">
    <source>
        <dbReference type="Pfam" id="PF07143"/>
    </source>
</evidence>
<sequence length="373" mass="41503">MRLWMRYMSVWMLAAVGLLLTLLLSSCAFPGMTTTSATLPQVSEQPTKTVLPPIEFPRDEGKHNDLTEWWYYTGHMQATDASGKSHTYGFELVFFQAIRSNLPTVYPAHFAISDITRGEFHYDQRRLTQFVASPSSGGQTAPGIDVHVGDWFVQGLNGKDHLIASMQNYAIDLNLTGLKAPTLHNGNGLITYGLGGFSYYYSRTRMQVGGTLLDHNQPLKVTGTAWMDHQWGNFLSLGGGGWDWYSIQLNNKTEIMLYFIRDASGKTISTYIGYTDADGKAYVLPEQSMKATVLNKWTSPTTGITYPSGWRIDIKDPHLQSTLIIKPLLKNQELVVTNSTGNVYWEGAVGIEGQQKGQPVSGEGYVELTGYTR</sequence>
<dbReference type="InterPro" id="IPR023374">
    <property type="entry name" value="AttH-like_dom_sf"/>
</dbReference>
<dbReference type="Pfam" id="PF17186">
    <property type="entry name" value="Lipocalin_9"/>
    <property type="match status" value="1"/>
</dbReference>
<gene>
    <name evidence="2" type="ORF">KDAU_09440</name>
</gene>
<dbReference type="Gene3D" id="2.40.370.10">
    <property type="entry name" value="AttH-like domain"/>
    <property type="match status" value="2"/>
</dbReference>
<dbReference type="RefSeq" id="WP_126594867.1">
    <property type="nucleotide sequence ID" value="NZ_BIFQ01000001.1"/>
</dbReference>
<dbReference type="Pfam" id="PF07143">
    <property type="entry name" value="CrtC"/>
    <property type="match status" value="1"/>
</dbReference>
<dbReference type="PANTHER" id="PTHR38591:SF1">
    <property type="entry name" value="BLL1000 PROTEIN"/>
    <property type="match status" value="1"/>
</dbReference>
<dbReference type="Proteomes" id="UP000287224">
    <property type="component" value="Unassembled WGS sequence"/>
</dbReference>
<accession>A0A401Z9T6</accession>
<proteinExistence type="predicted"/>
<dbReference type="SUPFAM" id="SSF159245">
    <property type="entry name" value="AttH-like"/>
    <property type="match status" value="1"/>
</dbReference>
<organism evidence="2 3">
    <name type="scientific">Dictyobacter aurantiacus</name>
    <dbReference type="NCBI Taxonomy" id="1936993"/>
    <lineage>
        <taxon>Bacteria</taxon>
        <taxon>Bacillati</taxon>
        <taxon>Chloroflexota</taxon>
        <taxon>Ktedonobacteria</taxon>
        <taxon>Ktedonobacterales</taxon>
        <taxon>Dictyobacteraceae</taxon>
        <taxon>Dictyobacter</taxon>
    </lineage>
</organism>
<protein>
    <submittedName>
        <fullName evidence="2">Carotenoid 1,2-hydratase</fullName>
    </submittedName>
</protein>
<comment type="caution">
    <text evidence="2">The sequence shown here is derived from an EMBL/GenBank/DDBJ whole genome shotgun (WGS) entry which is preliminary data.</text>
</comment>
<dbReference type="OrthoDB" id="9770826at2"/>
<name>A0A401Z9T6_9CHLR</name>
<dbReference type="AlphaFoldDB" id="A0A401Z9T6"/>
<keyword evidence="3" id="KW-1185">Reference proteome</keyword>
<dbReference type="PROSITE" id="PS51257">
    <property type="entry name" value="PROKAR_LIPOPROTEIN"/>
    <property type="match status" value="1"/>
</dbReference>
<dbReference type="EMBL" id="BIFQ01000001">
    <property type="protein sequence ID" value="GCE03615.1"/>
    <property type="molecule type" value="Genomic_DNA"/>
</dbReference>
<dbReference type="InterPro" id="IPR010791">
    <property type="entry name" value="AttH_dom"/>
</dbReference>
<reference evidence="3" key="1">
    <citation type="submission" date="2018-12" db="EMBL/GenBank/DDBJ databases">
        <title>Tengunoibacter tsumagoiensis gen. nov., sp. nov., Dictyobacter kobayashii sp. nov., D. alpinus sp. nov., and D. joshuensis sp. nov. and description of Dictyobacteraceae fam. nov. within the order Ktedonobacterales isolated from Tengu-no-mugimeshi.</title>
        <authorList>
            <person name="Wang C.M."/>
            <person name="Zheng Y."/>
            <person name="Sakai Y."/>
            <person name="Toyoda A."/>
            <person name="Minakuchi Y."/>
            <person name="Abe K."/>
            <person name="Yokota A."/>
            <person name="Yabe S."/>
        </authorList>
    </citation>
    <scope>NUCLEOTIDE SEQUENCE [LARGE SCALE GENOMIC DNA]</scope>
    <source>
        <strain evidence="3">S-27</strain>
    </source>
</reference>
<feature type="domain" description="AttH" evidence="1">
    <location>
        <begin position="67"/>
        <end position="233"/>
    </location>
</feature>
<dbReference type="PANTHER" id="PTHR38591">
    <property type="entry name" value="HYDROLASE"/>
    <property type="match status" value="1"/>
</dbReference>